<dbReference type="RefSeq" id="WP_240361130.1">
    <property type="nucleotide sequence ID" value="NZ_JAPEMK010000004.1"/>
</dbReference>
<organism evidence="2 3">
    <name type="scientific">Streptomyces mirabilis</name>
    <dbReference type="NCBI Taxonomy" id="68239"/>
    <lineage>
        <taxon>Bacteria</taxon>
        <taxon>Bacillati</taxon>
        <taxon>Actinomycetota</taxon>
        <taxon>Actinomycetes</taxon>
        <taxon>Kitasatosporales</taxon>
        <taxon>Streptomycetaceae</taxon>
        <taxon>Streptomyces</taxon>
    </lineage>
</organism>
<protein>
    <submittedName>
        <fullName evidence="2">Uncharacterized protein</fullName>
    </submittedName>
</protein>
<evidence type="ECO:0000256" key="1">
    <source>
        <dbReference type="SAM" id="MobiDB-lite"/>
    </source>
</evidence>
<feature type="region of interest" description="Disordered" evidence="1">
    <location>
        <begin position="1"/>
        <end position="38"/>
    </location>
</feature>
<accession>A0ABU3V2S2</accession>
<proteinExistence type="predicted"/>
<dbReference type="Proteomes" id="UP001257627">
    <property type="component" value="Unassembled WGS sequence"/>
</dbReference>
<comment type="caution">
    <text evidence="2">The sequence shown here is derived from an EMBL/GenBank/DDBJ whole genome shotgun (WGS) entry which is preliminary data.</text>
</comment>
<sequence length="62" mass="6703">MTHTHVQTAPQPRSDLHRVSGEVPSRAAGGSEDRDWPRDTQVWNWAEGAALSGYGPAASSFI</sequence>
<name>A0ABU3V2S2_9ACTN</name>
<gene>
    <name evidence="2" type="ORF">PU648_50945</name>
</gene>
<reference evidence="2 3" key="1">
    <citation type="submission" date="2023-02" db="EMBL/GenBank/DDBJ databases">
        <authorList>
            <person name="Maleckis M."/>
        </authorList>
    </citation>
    <scope>NUCLEOTIDE SEQUENCE [LARGE SCALE GENOMIC DNA]</scope>
    <source>
        <strain evidence="2 3">P8-A2</strain>
    </source>
</reference>
<evidence type="ECO:0000313" key="3">
    <source>
        <dbReference type="Proteomes" id="UP001257627"/>
    </source>
</evidence>
<evidence type="ECO:0000313" key="2">
    <source>
        <dbReference type="EMBL" id="MDU9000489.1"/>
    </source>
</evidence>
<feature type="compositionally biased region" description="Polar residues" evidence="1">
    <location>
        <begin position="1"/>
        <end position="11"/>
    </location>
</feature>
<keyword evidence="3" id="KW-1185">Reference proteome</keyword>
<dbReference type="EMBL" id="JARAKF010000001">
    <property type="protein sequence ID" value="MDU9000489.1"/>
    <property type="molecule type" value="Genomic_DNA"/>
</dbReference>